<evidence type="ECO:0000256" key="1">
    <source>
        <dbReference type="SAM" id="SignalP"/>
    </source>
</evidence>
<feature type="signal peptide" evidence="1">
    <location>
        <begin position="1"/>
        <end position="21"/>
    </location>
</feature>
<dbReference type="EMBL" id="GGFL01008250">
    <property type="protein sequence ID" value="MBW72428.1"/>
    <property type="molecule type" value="Transcribed_RNA"/>
</dbReference>
<evidence type="ECO:0000313" key="2">
    <source>
        <dbReference type="EMBL" id="MBW72428.1"/>
    </source>
</evidence>
<keyword evidence="1" id="KW-0732">Signal</keyword>
<sequence length="72" mass="7656">MHTLNAHRALLAHTTLHPSAAGAACCCTFPPSPDASTVTASVLHNLNFVTANTRHPFSPFPAQDLLASFCHF</sequence>
<proteinExistence type="predicted"/>
<protein>
    <submittedName>
        <fullName evidence="2">Putative secreted protein</fullName>
    </submittedName>
</protein>
<reference evidence="2" key="1">
    <citation type="submission" date="2018-01" db="EMBL/GenBank/DDBJ databases">
        <title>An insight into the sialome of Amazonian anophelines.</title>
        <authorList>
            <person name="Ribeiro J.M."/>
            <person name="Scarpassa V."/>
            <person name="Calvo E."/>
        </authorList>
    </citation>
    <scope>NUCLEOTIDE SEQUENCE</scope>
</reference>
<organism evidence="2">
    <name type="scientific">Anopheles darlingi</name>
    <name type="common">Mosquito</name>
    <dbReference type="NCBI Taxonomy" id="43151"/>
    <lineage>
        <taxon>Eukaryota</taxon>
        <taxon>Metazoa</taxon>
        <taxon>Ecdysozoa</taxon>
        <taxon>Arthropoda</taxon>
        <taxon>Hexapoda</taxon>
        <taxon>Insecta</taxon>
        <taxon>Pterygota</taxon>
        <taxon>Neoptera</taxon>
        <taxon>Endopterygota</taxon>
        <taxon>Diptera</taxon>
        <taxon>Nematocera</taxon>
        <taxon>Culicoidea</taxon>
        <taxon>Culicidae</taxon>
        <taxon>Anophelinae</taxon>
        <taxon>Anopheles</taxon>
    </lineage>
</organism>
<feature type="chain" id="PRO_5014882641" evidence="1">
    <location>
        <begin position="22"/>
        <end position="72"/>
    </location>
</feature>
<name>A0A2M4D5Q4_ANODA</name>
<accession>A0A2M4D5Q4</accession>
<dbReference type="AlphaFoldDB" id="A0A2M4D5Q4"/>